<dbReference type="SUPFAM" id="SSF54373">
    <property type="entry name" value="FAD-linked reductases, C-terminal domain"/>
    <property type="match status" value="1"/>
</dbReference>
<dbReference type="Proteomes" id="UP000799439">
    <property type="component" value="Unassembled WGS sequence"/>
</dbReference>
<dbReference type="GO" id="GO:0016614">
    <property type="term" value="F:oxidoreductase activity, acting on CH-OH group of donors"/>
    <property type="evidence" value="ECO:0007669"/>
    <property type="project" value="InterPro"/>
</dbReference>
<proteinExistence type="inferred from homology"/>
<comment type="similarity">
    <text evidence="1 3">Belongs to the GMC oxidoreductase family.</text>
</comment>
<name>A0A9P4IT02_9PEZI</name>
<dbReference type="PROSITE" id="PS00623">
    <property type="entry name" value="GMC_OXRED_1"/>
    <property type="match status" value="1"/>
</dbReference>
<feature type="domain" description="Glucose-methanol-choline oxidoreductase N-terminal" evidence="4">
    <location>
        <begin position="117"/>
        <end position="140"/>
    </location>
</feature>
<dbReference type="Pfam" id="PF00732">
    <property type="entry name" value="GMC_oxred_N"/>
    <property type="match status" value="1"/>
</dbReference>
<dbReference type="PROSITE" id="PS00624">
    <property type="entry name" value="GMC_OXRED_2"/>
    <property type="match status" value="1"/>
</dbReference>
<keyword evidence="7" id="KW-1185">Reference proteome</keyword>
<dbReference type="Pfam" id="PF05199">
    <property type="entry name" value="GMC_oxred_C"/>
    <property type="match status" value="1"/>
</dbReference>
<evidence type="ECO:0000256" key="3">
    <source>
        <dbReference type="RuleBase" id="RU003968"/>
    </source>
</evidence>
<dbReference type="InterPro" id="IPR000172">
    <property type="entry name" value="GMC_OxRdtase_N"/>
</dbReference>
<evidence type="ECO:0000313" key="7">
    <source>
        <dbReference type="Proteomes" id="UP000799439"/>
    </source>
</evidence>
<gene>
    <name evidence="6" type="ORF">K461DRAFT_325056</name>
</gene>
<evidence type="ECO:0000256" key="1">
    <source>
        <dbReference type="ARBA" id="ARBA00010790"/>
    </source>
</evidence>
<dbReference type="EMBL" id="ML996094">
    <property type="protein sequence ID" value="KAF2148134.1"/>
    <property type="molecule type" value="Genomic_DNA"/>
</dbReference>
<reference evidence="6" key="1">
    <citation type="journal article" date="2020" name="Stud. Mycol.">
        <title>101 Dothideomycetes genomes: a test case for predicting lifestyles and emergence of pathogens.</title>
        <authorList>
            <person name="Haridas S."/>
            <person name="Albert R."/>
            <person name="Binder M."/>
            <person name="Bloem J."/>
            <person name="Labutti K."/>
            <person name="Salamov A."/>
            <person name="Andreopoulos B."/>
            <person name="Baker S."/>
            <person name="Barry K."/>
            <person name="Bills G."/>
            <person name="Bluhm B."/>
            <person name="Cannon C."/>
            <person name="Castanera R."/>
            <person name="Culley D."/>
            <person name="Daum C."/>
            <person name="Ezra D."/>
            <person name="Gonzalez J."/>
            <person name="Henrissat B."/>
            <person name="Kuo A."/>
            <person name="Liang C."/>
            <person name="Lipzen A."/>
            <person name="Lutzoni F."/>
            <person name="Magnuson J."/>
            <person name="Mondo S."/>
            <person name="Nolan M."/>
            <person name="Ohm R."/>
            <person name="Pangilinan J."/>
            <person name="Park H.-J."/>
            <person name="Ramirez L."/>
            <person name="Alfaro M."/>
            <person name="Sun H."/>
            <person name="Tritt A."/>
            <person name="Yoshinaga Y."/>
            <person name="Zwiers L.-H."/>
            <person name="Turgeon B."/>
            <person name="Goodwin S."/>
            <person name="Spatafora J."/>
            <person name="Crous P."/>
            <person name="Grigoriev I."/>
        </authorList>
    </citation>
    <scope>NUCLEOTIDE SEQUENCE</scope>
    <source>
        <strain evidence="6">CBS 260.36</strain>
    </source>
</reference>
<dbReference type="InterPro" id="IPR012132">
    <property type="entry name" value="GMC_OxRdtase"/>
</dbReference>
<dbReference type="AlphaFoldDB" id="A0A9P4IT02"/>
<dbReference type="PANTHER" id="PTHR11552:SF210">
    <property type="entry name" value="GLUCOSE-METHANOL-CHOLINE OXIDOREDUCTASE N-TERMINAL DOMAIN-CONTAINING PROTEIN-RELATED"/>
    <property type="match status" value="1"/>
</dbReference>
<comment type="caution">
    <text evidence="6">The sequence shown here is derived from an EMBL/GenBank/DDBJ whole genome shotgun (WGS) entry which is preliminary data.</text>
</comment>
<evidence type="ECO:0000313" key="6">
    <source>
        <dbReference type="EMBL" id="KAF2148134.1"/>
    </source>
</evidence>
<dbReference type="Gene3D" id="3.30.560.10">
    <property type="entry name" value="Glucose Oxidase, domain 3"/>
    <property type="match status" value="1"/>
</dbReference>
<dbReference type="SUPFAM" id="SSF51905">
    <property type="entry name" value="FAD/NAD(P)-binding domain"/>
    <property type="match status" value="1"/>
</dbReference>
<dbReference type="Gene3D" id="3.50.50.60">
    <property type="entry name" value="FAD/NAD(P)-binding domain"/>
    <property type="match status" value="1"/>
</dbReference>
<dbReference type="PIRSF" id="PIRSF000137">
    <property type="entry name" value="Alcohol_oxidase"/>
    <property type="match status" value="1"/>
</dbReference>
<feature type="binding site" evidence="2">
    <location>
        <position position="274"/>
    </location>
    <ligand>
        <name>FAD</name>
        <dbReference type="ChEBI" id="CHEBI:57692"/>
    </ligand>
</feature>
<evidence type="ECO:0000259" key="5">
    <source>
        <dbReference type="PROSITE" id="PS00624"/>
    </source>
</evidence>
<dbReference type="OrthoDB" id="269227at2759"/>
<feature type="domain" description="Glucose-methanol-choline oxidoreductase N-terminal" evidence="5">
    <location>
        <begin position="309"/>
        <end position="323"/>
    </location>
</feature>
<comment type="cofactor">
    <cofactor evidence="2">
        <name>FAD</name>
        <dbReference type="ChEBI" id="CHEBI:57692"/>
    </cofactor>
</comment>
<dbReference type="GO" id="GO:0050660">
    <property type="term" value="F:flavin adenine dinucleotide binding"/>
    <property type="evidence" value="ECO:0007669"/>
    <property type="project" value="InterPro"/>
</dbReference>
<dbReference type="PANTHER" id="PTHR11552">
    <property type="entry name" value="GLUCOSE-METHANOL-CHOLINE GMC OXIDOREDUCTASE"/>
    <property type="match status" value="1"/>
</dbReference>
<protein>
    <submittedName>
        <fullName evidence="6">GMC oxidoreductase</fullName>
    </submittedName>
</protein>
<accession>A0A9P4IT02</accession>
<evidence type="ECO:0000259" key="4">
    <source>
        <dbReference type="PROSITE" id="PS00623"/>
    </source>
</evidence>
<evidence type="ECO:0000256" key="2">
    <source>
        <dbReference type="PIRSR" id="PIRSR000137-2"/>
    </source>
</evidence>
<keyword evidence="3" id="KW-0285">Flavoprotein</keyword>
<dbReference type="InterPro" id="IPR007867">
    <property type="entry name" value="GMC_OxRtase_C"/>
</dbReference>
<keyword evidence="2 3" id="KW-0274">FAD</keyword>
<sequence>MASTNAEHPNGVDGVNGANGHTNLPALAHSASEFLDEQYDFVIVGGGTAGLVVAARLTEDPNIRVGVLEAGPNRLGDPMVDIPAMFTQMLGNKEYDHIFYTEAQKHNQGKVHQHPRGKMLGGSSGINYMMYVRGSSADYDDWATLVDDPTWSSKNMKHYMRKHQTLEPIDPRLKRTDTMPFVGENHGTDGPVRTSFNGNILPIEHNIIDAADEVTGLAKKPLDPFSGDHIGFYNTLGSVCRTGPNKGKRSYAARGYFEANAQRPNLKVLCDATVTKVLLEGDIATGVEFHHGGQTHVVKPQKDIIVSGGTYHSPQILELSGIGDPDVLSAAGVECKVKLQAVGSHLNEHALTVTGHELKPGHLSLDAVYQPGGLEAVQKQLIESQDGSLTEISSMQGFFPYKMFASKEAMAETIKLMDEGGADEFEKRQLQISAQNLQRDDSANLQLVAVLARPNTKEGIENQSRLFAPPDSLDMPFGITLAICGQYLASRGYVHIKSNDPYQHPKIDPRYLSNEADINVLATGLQFLDKVAKSPHLADKLLRRIFPREELDLSNFEDAKQAVREWVMTEYHPCGTCAIGEVVDSRLKVKGVKRLRVIDASIFPNHVSGNINSSVYSVAEKGADLVKEDWGIAEYAKRGKDSPVV</sequence>
<dbReference type="InterPro" id="IPR036188">
    <property type="entry name" value="FAD/NAD-bd_sf"/>
</dbReference>
<organism evidence="6 7">
    <name type="scientific">Myriangium duriaei CBS 260.36</name>
    <dbReference type="NCBI Taxonomy" id="1168546"/>
    <lineage>
        <taxon>Eukaryota</taxon>
        <taxon>Fungi</taxon>
        <taxon>Dikarya</taxon>
        <taxon>Ascomycota</taxon>
        <taxon>Pezizomycotina</taxon>
        <taxon>Dothideomycetes</taxon>
        <taxon>Dothideomycetidae</taxon>
        <taxon>Myriangiales</taxon>
        <taxon>Myriangiaceae</taxon>
        <taxon>Myriangium</taxon>
    </lineage>
</organism>